<dbReference type="EMBL" id="KF493879">
    <property type="protein sequence ID" value="AHB31706.1"/>
    <property type="molecule type" value="Genomic_DNA"/>
</dbReference>
<name>V5R8V8_9CAUD</name>
<accession>V5R8V8</accession>
<sequence>MPFHGRMVTLPFRGYFALNDQEIANSARVVAHLGRNVPVMDDGIFGPSEADCSLEEYSEGLAVIPASSVVVSEGLATPPPGSRQFGPGLAEIDGTCWGPANLCGDCGTLVQYDDSWPGLREFLGFDHVYRPELAPWYSTEQPESAEFGGVWVMSVTGLDATPVERTITQMVGSGAVAGIHRDASRTITFDALLVGCTNAGVEYGLKWLTCLLRDTTENDDGVLRYLAAHPSWSGVDPHDLVREARNVVLTQSPTIKEEYTTGGRQHQQSSLYRVTWEMAALSPYVYFPAVDVPVLWDEVSQQPINWVHAAHCTKPQTCLDMPVLYSATCVPQEIEKISVPPPVCGGCLPVGGITKYMFRVPTMDYAFRCRETAVTTRIQNLGSEPLTLQMFWRQCGSDIRCEDNRFPLQVAGLPVNTSLVLDGITGKFWAVYDDRAHRPIGVVGTPTGAPWRPPIIDRQECWELVVQTDSAARFDVKLTLADREP</sequence>
<dbReference type="RefSeq" id="YP_008858955.1">
    <property type="nucleotide sequence ID" value="NC_022983.1"/>
</dbReference>
<evidence type="ECO:0000313" key="2">
    <source>
        <dbReference type="Proteomes" id="UP000018629"/>
    </source>
</evidence>
<keyword evidence="2" id="KW-1185">Reference proteome</keyword>
<evidence type="ECO:0000313" key="1">
    <source>
        <dbReference type="EMBL" id="AHB31706.1"/>
    </source>
</evidence>
<dbReference type="KEGG" id="vg:17777860"/>
<protein>
    <submittedName>
        <fullName evidence="1">Minor tail protein</fullName>
    </submittedName>
</protein>
<reference evidence="2" key="1">
    <citation type="submission" date="2013-07" db="EMBL/GenBank/DDBJ databases">
        <authorList>
            <person name="Avetisyan R."/>
            <person name="Cohen A."/>
            <person name="Morales N."/>
            <person name="Prien C."/>
            <person name="Cooper S."/>
            <person name="Beaty S."/>
            <person name="Reddi K."/>
            <person name="Villella W."/>
            <person name="Sanders E.R."/>
        </authorList>
    </citation>
    <scope>NUCLEOTIDE SEQUENCE [LARGE SCALE GENOMIC DNA]</scope>
</reference>
<gene>
    <name evidence="1" type="primary">29</name>
    <name evidence="1" type="ORF">PBI_BERNARDO_29</name>
</gene>
<dbReference type="GeneID" id="17777860"/>
<proteinExistence type="predicted"/>
<dbReference type="Proteomes" id="UP000018629">
    <property type="component" value="Segment"/>
</dbReference>
<organism evidence="1 2">
    <name type="scientific">Mycobacterium phage Bernardo</name>
    <dbReference type="NCBI Taxonomy" id="1429903"/>
    <lineage>
        <taxon>Viruses</taxon>
        <taxon>Duplodnaviria</taxon>
        <taxon>Heunggongvirae</taxon>
        <taxon>Uroviricota</taxon>
        <taxon>Caudoviricetes</taxon>
        <taxon>Bclasvirinae</taxon>
        <taxon>Pipefishvirus</taxon>
        <taxon>Pipefishvirus bernardo</taxon>
    </lineage>
</organism>